<dbReference type="Proteomes" id="UP000001628">
    <property type="component" value="Unassembled WGS sequence"/>
</dbReference>
<gene>
    <name evidence="2" type="ORF">PADG_12042</name>
</gene>
<proteinExistence type="predicted"/>
<dbReference type="AlphaFoldDB" id="A0A0A0HWX3"/>
<protein>
    <submittedName>
        <fullName evidence="2">Uncharacterized protein</fullName>
    </submittedName>
</protein>
<accession>A0A0A0HWX3</accession>
<dbReference type="KEGG" id="pbn:PADG_12042"/>
<feature type="region of interest" description="Disordered" evidence="1">
    <location>
        <begin position="1"/>
        <end position="29"/>
    </location>
</feature>
<dbReference type="VEuPathDB" id="FungiDB:PADG_12042"/>
<evidence type="ECO:0000313" key="2">
    <source>
        <dbReference type="EMBL" id="KGM91900.1"/>
    </source>
</evidence>
<dbReference type="RefSeq" id="XP_010761630.1">
    <property type="nucleotide sequence ID" value="XM_010763328.1"/>
</dbReference>
<dbReference type="HOGENOM" id="CLU_1768679_0_0_1"/>
<sequence length="147" mass="17312">MANVKQTRAGGGLKRQTRDSTRRAQGIMRRHGRMPVRRLVTWLHMPEMTPPRHGQLSRRVSWLCHYACIAERSKAGYWYHRHSRDLLCSSKDKDRKDRKDRKGHFCDWNSSHNSCFFERVQGKSRGALGVQNKGNGRKRAIHRGYWL</sequence>
<evidence type="ECO:0000256" key="1">
    <source>
        <dbReference type="SAM" id="MobiDB-lite"/>
    </source>
</evidence>
<keyword evidence="3" id="KW-1185">Reference proteome</keyword>
<evidence type="ECO:0000313" key="3">
    <source>
        <dbReference type="Proteomes" id="UP000001628"/>
    </source>
</evidence>
<dbReference type="InParanoid" id="A0A0A0HWX3"/>
<reference evidence="2 3" key="1">
    <citation type="journal article" date="2011" name="PLoS Genet.">
        <title>Comparative genomic analysis of human fungal pathogens causing paracoccidioidomycosis.</title>
        <authorList>
            <person name="Desjardins C.A."/>
            <person name="Champion M.D."/>
            <person name="Holder J.W."/>
            <person name="Muszewska A."/>
            <person name="Goldberg J."/>
            <person name="Bailao A.M."/>
            <person name="Brigido M.M."/>
            <person name="Ferreira M.E."/>
            <person name="Garcia A.M."/>
            <person name="Grynberg M."/>
            <person name="Gujja S."/>
            <person name="Heiman D.I."/>
            <person name="Henn M.R."/>
            <person name="Kodira C.D."/>
            <person name="Leon-Narvaez H."/>
            <person name="Longo L.V."/>
            <person name="Ma L.J."/>
            <person name="Malavazi I."/>
            <person name="Matsuo A.L."/>
            <person name="Morais F.V."/>
            <person name="Pereira M."/>
            <person name="Rodriguez-Brito S."/>
            <person name="Sakthikumar S."/>
            <person name="Salem-Izacc S.M."/>
            <person name="Sykes S.M."/>
            <person name="Teixeira M.M."/>
            <person name="Vallejo M.C."/>
            <person name="Walter M.E."/>
            <person name="Yandava C."/>
            <person name="Young S."/>
            <person name="Zeng Q."/>
            <person name="Zucker J."/>
            <person name="Felipe M.S."/>
            <person name="Goldman G.H."/>
            <person name="Haas B.J."/>
            <person name="McEwen J.G."/>
            <person name="Nino-Vega G."/>
            <person name="Puccia R."/>
            <person name="San-Blas G."/>
            <person name="Soares C.M."/>
            <person name="Birren B.W."/>
            <person name="Cuomo C.A."/>
        </authorList>
    </citation>
    <scope>NUCLEOTIDE SEQUENCE [LARGE SCALE GENOMIC DNA]</scope>
    <source>
        <strain evidence="2 3">Pb18</strain>
    </source>
</reference>
<name>A0A0A0HWX3_PARBD</name>
<dbReference type="GeneID" id="22587939"/>
<dbReference type="EMBL" id="KN275963">
    <property type="protein sequence ID" value="KGM91900.1"/>
    <property type="molecule type" value="Genomic_DNA"/>
</dbReference>
<organism evidence="2 3">
    <name type="scientific">Paracoccidioides brasiliensis (strain Pb18)</name>
    <dbReference type="NCBI Taxonomy" id="502780"/>
    <lineage>
        <taxon>Eukaryota</taxon>
        <taxon>Fungi</taxon>
        <taxon>Dikarya</taxon>
        <taxon>Ascomycota</taxon>
        <taxon>Pezizomycotina</taxon>
        <taxon>Eurotiomycetes</taxon>
        <taxon>Eurotiomycetidae</taxon>
        <taxon>Onygenales</taxon>
        <taxon>Ajellomycetaceae</taxon>
        <taxon>Paracoccidioides</taxon>
    </lineage>
</organism>